<evidence type="ECO:0000256" key="1">
    <source>
        <dbReference type="ARBA" id="ARBA00004117"/>
    </source>
</evidence>
<dbReference type="Pfam" id="PF02049">
    <property type="entry name" value="FliE"/>
    <property type="match status" value="1"/>
</dbReference>
<accession>A0A2K9ES36</accession>
<dbReference type="RefSeq" id="WP_101460285.1">
    <property type="nucleotide sequence ID" value="NZ_CP025408.1"/>
</dbReference>
<evidence type="ECO:0000256" key="3">
    <source>
        <dbReference type="ARBA" id="ARBA00023143"/>
    </source>
</evidence>
<dbReference type="InterPro" id="IPR001624">
    <property type="entry name" value="FliE"/>
</dbReference>
<dbReference type="Proteomes" id="UP000233742">
    <property type="component" value="Chromosome"/>
</dbReference>
<reference evidence="4 5" key="1">
    <citation type="submission" date="2017-12" db="EMBL/GenBank/DDBJ databases">
        <authorList>
            <person name="Hurst M.R.H."/>
        </authorList>
    </citation>
    <scope>NUCLEOTIDE SEQUENCE [LARGE SCALE GENOMIC DNA]</scope>
    <source>
        <strain evidence="4 5">BM15</strain>
    </source>
</reference>
<dbReference type="GO" id="GO:0005198">
    <property type="term" value="F:structural molecule activity"/>
    <property type="evidence" value="ECO:0007669"/>
    <property type="project" value="InterPro"/>
</dbReference>
<dbReference type="EMBL" id="CP025408">
    <property type="protein sequence ID" value="AUH33616.1"/>
    <property type="molecule type" value="Genomic_DNA"/>
</dbReference>
<keyword evidence="4" id="KW-0969">Cilium</keyword>
<sequence length="98" mass="10414">MITPTQASQAYTAARNAIAPLDGATQAPTNGPDFAGMVHDFRGVMEQADTVGTGAMTGQVETHQLVQSLAETELALQTVVAIRDKVVEAYQEILRMPV</sequence>
<evidence type="ECO:0000313" key="4">
    <source>
        <dbReference type="EMBL" id="AUH33616.1"/>
    </source>
</evidence>
<gene>
    <name evidence="4" type="ORF">CUV01_09650</name>
</gene>
<proteinExistence type="inferred from homology"/>
<protein>
    <submittedName>
        <fullName evidence="4">Flagellar hook-basal body protein FliE</fullName>
    </submittedName>
</protein>
<dbReference type="OrthoDB" id="9812413at2"/>
<dbReference type="GO" id="GO:0009425">
    <property type="term" value="C:bacterial-type flagellum basal body"/>
    <property type="evidence" value="ECO:0007669"/>
    <property type="project" value="UniProtKB-SubCell"/>
</dbReference>
<dbReference type="AlphaFoldDB" id="A0A2K9ES36"/>
<keyword evidence="3" id="KW-0975">Bacterial flagellum</keyword>
<keyword evidence="5" id="KW-1185">Reference proteome</keyword>
<dbReference type="GO" id="GO:0003774">
    <property type="term" value="F:cytoskeletal motor activity"/>
    <property type="evidence" value="ECO:0007669"/>
    <property type="project" value="InterPro"/>
</dbReference>
<evidence type="ECO:0000256" key="2">
    <source>
        <dbReference type="ARBA" id="ARBA00009272"/>
    </source>
</evidence>
<dbReference type="PANTHER" id="PTHR34653">
    <property type="match status" value="1"/>
</dbReference>
<dbReference type="KEGG" id="paro:CUV01_09650"/>
<name>A0A2K9ES36_9RHOB</name>
<keyword evidence="4" id="KW-0282">Flagellum</keyword>
<evidence type="ECO:0000313" key="5">
    <source>
        <dbReference type="Proteomes" id="UP000233742"/>
    </source>
</evidence>
<comment type="subcellular location">
    <subcellularLocation>
        <location evidence="1">Bacterial flagellum basal body</location>
    </subcellularLocation>
</comment>
<keyword evidence="4" id="KW-0966">Cell projection</keyword>
<dbReference type="GO" id="GO:0071973">
    <property type="term" value="P:bacterial-type flagellum-dependent cell motility"/>
    <property type="evidence" value="ECO:0007669"/>
    <property type="project" value="InterPro"/>
</dbReference>
<dbReference type="PANTHER" id="PTHR34653:SF1">
    <property type="entry name" value="FLAGELLAR HOOK-BASAL BODY COMPLEX PROTEIN FLIE"/>
    <property type="match status" value="1"/>
</dbReference>
<organism evidence="4 5">
    <name type="scientific">Paracoccus tegillarcae</name>
    <dbReference type="NCBI Taxonomy" id="1529068"/>
    <lineage>
        <taxon>Bacteria</taxon>
        <taxon>Pseudomonadati</taxon>
        <taxon>Pseudomonadota</taxon>
        <taxon>Alphaproteobacteria</taxon>
        <taxon>Rhodobacterales</taxon>
        <taxon>Paracoccaceae</taxon>
        <taxon>Paracoccus</taxon>
    </lineage>
</organism>
<comment type="similarity">
    <text evidence="2">Belongs to the FliE family.</text>
</comment>